<sequence length="619" mass="68255">MCPSIASLLLLLLLLPVKFLPATSLQITQRFPNAQSLLSDITVSSPGRVKDMYVTNDLEWKEDMNFDKHFCDITTLPVPVNYVKQKKKKQATQKRPQKKRLLLLLPLRNRNRAPTTTADAQSPLSTFISQKLESTLLSTASSIKTPADLSTFHSELFGITSLCTIYTTSLIPSNRSSALKTLNNLLVISLNQNTVVDVDVINLILSTPLHSKLCSSITSSKTFSPSSIQLLQNLLTSSPSTLSLLPPSLLPHLKNLHKQTSSPLLLPTLSMLGYNPLPKSTLKRGLRILSLDGGGSRGVVTLECLRNLDEFIEEERGESICEYFDIVAGTSTGAIIAFLISLKSLSTVEAQKKYDELIPKIFVKSTLPPSLSQVKMAVTTASYDSIYFNEILKDILGDSSMINSRISPQVPLTFAVASKMTSNPTKLALFRNYAYPPSTNSRHYGSYRVKQRLALRASTAAPTFFKPLALDGELYVDGGVVESNPAGVAVHEAKCLFPETGISVVVSLGTGAFNEEKMKPRIGWDAVIGQIVNSATDGESTHNLLEDVYGGGRKKKWKFWRKEPTQYFRFNPVIGGPNDVGIDETDPVVLQSLKDISEQYCQREDVKKQMKAVVRIIKR</sequence>
<evidence type="ECO:0000256" key="1">
    <source>
        <dbReference type="ARBA" id="ARBA00022801"/>
    </source>
</evidence>
<dbReference type="AlphaFoldDB" id="A0A9W7CDM4"/>
<dbReference type="PANTHER" id="PTHR24185:SF1">
    <property type="entry name" value="CALCIUM-INDEPENDENT PHOSPHOLIPASE A2-GAMMA"/>
    <property type="match status" value="1"/>
</dbReference>
<dbReference type="OrthoDB" id="630895at2759"/>
<keyword evidence="5" id="KW-0732">Signal</keyword>
<organism evidence="7 8">
    <name type="scientific">Triparma laevis f. longispina</name>
    <dbReference type="NCBI Taxonomy" id="1714387"/>
    <lineage>
        <taxon>Eukaryota</taxon>
        <taxon>Sar</taxon>
        <taxon>Stramenopiles</taxon>
        <taxon>Ochrophyta</taxon>
        <taxon>Bolidophyceae</taxon>
        <taxon>Parmales</taxon>
        <taxon>Triparmaceae</taxon>
        <taxon>Triparma</taxon>
    </lineage>
</organism>
<feature type="chain" id="PRO_5040723706" description="PNPLA domain-containing protein" evidence="5">
    <location>
        <begin position="25"/>
        <end position="619"/>
    </location>
</feature>
<evidence type="ECO:0000256" key="5">
    <source>
        <dbReference type="SAM" id="SignalP"/>
    </source>
</evidence>
<dbReference type="InterPro" id="IPR016035">
    <property type="entry name" value="Acyl_Trfase/lysoPLipase"/>
</dbReference>
<dbReference type="Gene3D" id="3.40.1090.10">
    <property type="entry name" value="Cytosolic phospholipase A2 catalytic domain"/>
    <property type="match status" value="1"/>
</dbReference>
<dbReference type="EMBL" id="BRXW01000063">
    <property type="protein sequence ID" value="GMI03795.1"/>
    <property type="molecule type" value="Genomic_DNA"/>
</dbReference>
<evidence type="ECO:0000256" key="2">
    <source>
        <dbReference type="ARBA" id="ARBA00022963"/>
    </source>
</evidence>
<dbReference type="Proteomes" id="UP001165122">
    <property type="component" value="Unassembled WGS sequence"/>
</dbReference>
<dbReference type="PANTHER" id="PTHR24185">
    <property type="entry name" value="CALCIUM-INDEPENDENT PHOSPHOLIPASE A2-GAMMA"/>
    <property type="match status" value="1"/>
</dbReference>
<feature type="active site" description="Proton acceptor" evidence="4">
    <location>
        <position position="477"/>
    </location>
</feature>
<feature type="short sequence motif" description="GXGXXG" evidence="4">
    <location>
        <begin position="293"/>
        <end position="298"/>
    </location>
</feature>
<feature type="short sequence motif" description="DGA/G" evidence="4">
    <location>
        <begin position="477"/>
        <end position="479"/>
    </location>
</feature>
<comment type="caution">
    <text evidence="7">The sequence shown here is derived from an EMBL/GenBank/DDBJ whole genome shotgun (WGS) entry which is preliminary data.</text>
</comment>
<gene>
    <name evidence="7" type="ORF">TrLO_g11006</name>
</gene>
<keyword evidence="8" id="KW-1185">Reference proteome</keyword>
<name>A0A9W7CDM4_9STRA</name>
<feature type="signal peptide" evidence="5">
    <location>
        <begin position="1"/>
        <end position="24"/>
    </location>
</feature>
<reference evidence="8" key="1">
    <citation type="journal article" date="2023" name="Commun. Biol.">
        <title>Genome analysis of Parmales, the sister group of diatoms, reveals the evolutionary specialization of diatoms from phago-mixotrophs to photoautotrophs.</title>
        <authorList>
            <person name="Ban H."/>
            <person name="Sato S."/>
            <person name="Yoshikawa S."/>
            <person name="Yamada K."/>
            <person name="Nakamura Y."/>
            <person name="Ichinomiya M."/>
            <person name="Sato N."/>
            <person name="Blanc-Mathieu R."/>
            <person name="Endo H."/>
            <person name="Kuwata A."/>
            <person name="Ogata H."/>
        </authorList>
    </citation>
    <scope>NUCLEOTIDE SEQUENCE [LARGE SCALE GENOMIC DNA]</scope>
    <source>
        <strain evidence="8">NIES 3700</strain>
    </source>
</reference>
<protein>
    <recommendedName>
        <fullName evidence="6">PNPLA domain-containing protein</fullName>
    </recommendedName>
</protein>
<dbReference type="GO" id="GO:0016042">
    <property type="term" value="P:lipid catabolic process"/>
    <property type="evidence" value="ECO:0007669"/>
    <property type="project" value="UniProtKB-UniRule"/>
</dbReference>
<dbReference type="InterPro" id="IPR002641">
    <property type="entry name" value="PNPLA_dom"/>
</dbReference>
<keyword evidence="3 4" id="KW-0443">Lipid metabolism</keyword>
<dbReference type="SUPFAM" id="SSF52151">
    <property type="entry name" value="FabD/lysophospholipase-like"/>
    <property type="match status" value="1"/>
</dbReference>
<dbReference type="GO" id="GO:0004620">
    <property type="term" value="F:phospholipase activity"/>
    <property type="evidence" value="ECO:0007669"/>
    <property type="project" value="TreeGrafter"/>
</dbReference>
<evidence type="ECO:0000313" key="7">
    <source>
        <dbReference type="EMBL" id="GMI03795.1"/>
    </source>
</evidence>
<keyword evidence="2 4" id="KW-0442">Lipid degradation</keyword>
<evidence type="ECO:0000256" key="4">
    <source>
        <dbReference type="PROSITE-ProRule" id="PRU01161"/>
    </source>
</evidence>
<dbReference type="GO" id="GO:0016020">
    <property type="term" value="C:membrane"/>
    <property type="evidence" value="ECO:0007669"/>
    <property type="project" value="TreeGrafter"/>
</dbReference>
<dbReference type="Pfam" id="PF01734">
    <property type="entry name" value="Patatin"/>
    <property type="match status" value="1"/>
</dbReference>
<evidence type="ECO:0000313" key="8">
    <source>
        <dbReference type="Proteomes" id="UP001165122"/>
    </source>
</evidence>
<feature type="domain" description="PNPLA" evidence="6">
    <location>
        <begin position="289"/>
        <end position="490"/>
    </location>
</feature>
<proteinExistence type="predicted"/>
<accession>A0A9W7CDM4</accession>
<feature type="short sequence motif" description="GXSXG" evidence="4">
    <location>
        <begin position="329"/>
        <end position="333"/>
    </location>
</feature>
<dbReference type="GO" id="GO:0006631">
    <property type="term" value="P:fatty acid metabolic process"/>
    <property type="evidence" value="ECO:0007669"/>
    <property type="project" value="TreeGrafter"/>
</dbReference>
<evidence type="ECO:0000259" key="6">
    <source>
        <dbReference type="PROSITE" id="PS51635"/>
    </source>
</evidence>
<feature type="active site" description="Nucleophile" evidence="4">
    <location>
        <position position="331"/>
    </location>
</feature>
<evidence type="ECO:0000256" key="3">
    <source>
        <dbReference type="ARBA" id="ARBA00023098"/>
    </source>
</evidence>
<dbReference type="PROSITE" id="PS51635">
    <property type="entry name" value="PNPLA"/>
    <property type="match status" value="1"/>
</dbReference>
<keyword evidence="1 4" id="KW-0378">Hydrolase</keyword>